<dbReference type="InterPro" id="IPR010828">
    <property type="entry name" value="Atf2/Sli1-like"/>
</dbReference>
<accession>A0A645E2Z9</accession>
<proteinExistence type="predicted"/>
<protein>
    <recommendedName>
        <fullName evidence="2">Alcohol acetyltransferase</fullName>
    </recommendedName>
</protein>
<dbReference type="AlphaFoldDB" id="A0A645E2Z9"/>
<evidence type="ECO:0008006" key="2">
    <source>
        <dbReference type="Google" id="ProtNLM"/>
    </source>
</evidence>
<reference evidence="1" key="1">
    <citation type="submission" date="2019-08" db="EMBL/GenBank/DDBJ databases">
        <authorList>
            <person name="Kucharzyk K."/>
            <person name="Murdoch R.W."/>
            <person name="Higgins S."/>
            <person name="Loffler F."/>
        </authorList>
    </citation>
    <scope>NUCLEOTIDE SEQUENCE</scope>
</reference>
<sequence>MHVTTAFISVKALSEKAKLYGATITEYLICHLIESIVEIQKSEIGKKHFLPVKVCVPVNMRKFYPSKTVRNFAQFVNVGISPRFGEYTFQETLSIVRHQMGLFATEKQLNARMSMNVNAERHKLMRIAPLFIKNPAILIAFIRNGDRNSSVTLSNLGIVSLPDEMKKHIEHFDFMLGALSTNPIVVGCISYNDLLCINITRSIKESFFEREFLTRLVKSGIHVKVESNQRF</sequence>
<evidence type="ECO:0000313" key="1">
    <source>
        <dbReference type="EMBL" id="MPM95905.1"/>
    </source>
</evidence>
<name>A0A645E2Z9_9ZZZZ</name>
<gene>
    <name evidence="1" type="ORF">SDC9_143061</name>
</gene>
<dbReference type="EMBL" id="VSSQ01042339">
    <property type="protein sequence ID" value="MPM95905.1"/>
    <property type="molecule type" value="Genomic_DNA"/>
</dbReference>
<organism evidence="1">
    <name type="scientific">bioreactor metagenome</name>
    <dbReference type="NCBI Taxonomy" id="1076179"/>
    <lineage>
        <taxon>unclassified sequences</taxon>
        <taxon>metagenomes</taxon>
        <taxon>ecological metagenomes</taxon>
    </lineage>
</organism>
<dbReference type="Pfam" id="PF07247">
    <property type="entry name" value="AATase"/>
    <property type="match status" value="1"/>
</dbReference>
<comment type="caution">
    <text evidence="1">The sequence shown here is derived from an EMBL/GenBank/DDBJ whole genome shotgun (WGS) entry which is preliminary data.</text>
</comment>